<dbReference type="Pfam" id="PF01417">
    <property type="entry name" value="ENTH"/>
    <property type="match status" value="1"/>
</dbReference>
<dbReference type="GO" id="GO:0005768">
    <property type="term" value="C:endosome"/>
    <property type="evidence" value="ECO:0007669"/>
    <property type="project" value="TreeGrafter"/>
</dbReference>
<comment type="caution">
    <text evidence="1">Lacks conserved residue(s) required for the propagation of feature annotation.</text>
</comment>
<feature type="region of interest" description="Disordered" evidence="2">
    <location>
        <begin position="29"/>
        <end position="69"/>
    </location>
</feature>
<keyword evidence="3" id="KW-0732">Signal</keyword>
<evidence type="ECO:0000313" key="6">
    <source>
        <dbReference type="Proteomes" id="UP001140217"/>
    </source>
</evidence>
<feature type="region of interest" description="Disordered" evidence="2">
    <location>
        <begin position="510"/>
        <end position="740"/>
    </location>
</feature>
<feature type="chain" id="PRO_5040801598" evidence="3">
    <location>
        <begin position="20"/>
        <end position="786"/>
    </location>
</feature>
<feature type="compositionally biased region" description="Low complexity" evidence="2">
    <location>
        <begin position="707"/>
        <end position="740"/>
    </location>
</feature>
<keyword evidence="1" id="KW-0472">Membrane</keyword>
<organism evidence="5 6">
    <name type="scientific">Coemansia javaensis</name>
    <dbReference type="NCBI Taxonomy" id="2761396"/>
    <lineage>
        <taxon>Eukaryota</taxon>
        <taxon>Fungi</taxon>
        <taxon>Fungi incertae sedis</taxon>
        <taxon>Zoopagomycota</taxon>
        <taxon>Kickxellomycotina</taxon>
        <taxon>Kickxellomycetes</taxon>
        <taxon>Kickxellales</taxon>
        <taxon>Kickxellaceae</taxon>
        <taxon>Coemansia</taxon>
    </lineage>
</organism>
<dbReference type="GO" id="GO:0005886">
    <property type="term" value="C:plasma membrane"/>
    <property type="evidence" value="ECO:0007669"/>
    <property type="project" value="TreeGrafter"/>
</dbReference>
<feature type="compositionally biased region" description="Low complexity" evidence="2">
    <location>
        <begin position="510"/>
        <end position="535"/>
    </location>
</feature>
<name>A0A9W8HD95_9FUNG</name>
<feature type="compositionally biased region" description="Basic and acidic residues" evidence="2">
    <location>
        <begin position="482"/>
        <end position="493"/>
    </location>
</feature>
<dbReference type="AlphaFoldDB" id="A0A9W8HD95"/>
<dbReference type="GO" id="GO:0030125">
    <property type="term" value="C:clathrin vesicle coat"/>
    <property type="evidence" value="ECO:0007669"/>
    <property type="project" value="TreeGrafter"/>
</dbReference>
<feature type="compositionally biased region" description="Basic and acidic residues" evidence="2">
    <location>
        <begin position="562"/>
        <end position="575"/>
    </location>
</feature>
<feature type="compositionally biased region" description="Gly residues" evidence="2">
    <location>
        <begin position="536"/>
        <end position="550"/>
    </location>
</feature>
<dbReference type="Gene3D" id="1.25.40.90">
    <property type="match status" value="1"/>
</dbReference>
<keyword evidence="6" id="KW-1185">Reference proteome</keyword>
<dbReference type="PANTHER" id="PTHR12276:SF45">
    <property type="entry name" value="CLATHRIN INTERACTOR 1"/>
    <property type="match status" value="1"/>
</dbReference>
<keyword evidence="1" id="KW-0812">Transmembrane</keyword>
<feature type="transmembrane region" description="Helical" evidence="1">
    <location>
        <begin position="299"/>
        <end position="323"/>
    </location>
</feature>
<evidence type="ECO:0000256" key="3">
    <source>
        <dbReference type="SAM" id="SignalP"/>
    </source>
</evidence>
<dbReference type="FunFam" id="1.25.40.90:FF:000006">
    <property type="entry name" value="Clathrin interactor 1"/>
    <property type="match status" value="1"/>
</dbReference>
<dbReference type="Proteomes" id="UP001140217">
    <property type="component" value="Unassembled WGS sequence"/>
</dbReference>
<sequence length="786" mass="81702">MRTVHSALLLLLLLLLALGVRLPGVGAGGNTVPTDGDQYISDKDVNSGKRTTIAGGGGSGGDGAGTYKDRPPGKAVLFPDRSGFKAGGKPTGAGTGGPLFTPLPQYAAGATFAPAAQGQTVLPDTLKNNPPAVYYASLTRKQYPGAWGYGYYPIFPYPWWAYAPGSFSAATYFGAVYYKTISRFNPEYRNITMVNATNTPLIADVDLFGNKHNVSFADFNNGTIRIAPCGSSASSTTDLAAAPADCDPIVLDIKNGAVLAGNAVASVAGQITFFDLRLGAASAQLRTLTISSTGWRYRAGFIVGVTLAVPGLLLAGFVGRLLYRALKRAMDLSKVADISVWDVRNVYNKVKSVVMNYSEMEIKVNEATGPEPWGASSTLLRELADATHNRKDFEDIMAMAYLKLGDADPANWRQVYKALQLVEYLVKNGAERVVEDVRAHITVVRVLKSFHHIDAAGKDQGVNVRHRSKELVDLVNDRDRLRDERKKAKENRNKYGGFSGGARMDGFGSSSYRGGSGARGSLSGFGNNHSGSSSSGTGGGRGGRGAGSPFGGLSSSDYATSRFDDRPDGPYRSETDSTPSAATTTGIGSRRSTRQITPVGTREPEVADLLSFGNDDDDDDVSAGAAARATPAAGGLADPLSMPAPTPPAKPALPVDLLAMPAPAPPAKPALPADDDWGDFQGVSSDPPPPSFSQQPAAVDLLGGDEPSAAAQPVLAASPAASSAAAAAASAGPGQKSPAAFSDIWGASSALLSLDSLSLSKKPAASRPAQQGAPMNQLAGRTGGRP</sequence>
<feature type="compositionally biased region" description="Low complexity" evidence="2">
    <location>
        <begin position="623"/>
        <end position="641"/>
    </location>
</feature>
<dbReference type="SMART" id="SM00273">
    <property type="entry name" value="ENTH"/>
    <property type="match status" value="1"/>
</dbReference>
<feature type="compositionally biased region" description="Gly residues" evidence="2">
    <location>
        <begin position="54"/>
        <end position="64"/>
    </location>
</feature>
<protein>
    <submittedName>
        <fullName evidence="5">Epsin-3, clathrin recruitment and traffic between the Golgi and endosome</fullName>
    </submittedName>
</protein>
<gene>
    <name evidence="5" type="primary">ENT3</name>
    <name evidence="5" type="ORF">H4R18_001592</name>
</gene>
<accession>A0A9W8HD95</accession>
<evidence type="ECO:0000256" key="1">
    <source>
        <dbReference type="PROSITE-ProRule" id="PRU00243"/>
    </source>
</evidence>
<dbReference type="EMBL" id="JANBUL010000043">
    <property type="protein sequence ID" value="KAJ2783613.1"/>
    <property type="molecule type" value="Genomic_DNA"/>
</dbReference>
<comment type="caution">
    <text evidence="5">The sequence shown here is derived from an EMBL/GenBank/DDBJ whole genome shotgun (WGS) entry which is preliminary data.</text>
</comment>
<dbReference type="GO" id="GO:0006897">
    <property type="term" value="P:endocytosis"/>
    <property type="evidence" value="ECO:0007669"/>
    <property type="project" value="TreeGrafter"/>
</dbReference>
<feature type="region of interest" description="Disordered" evidence="2">
    <location>
        <begin position="482"/>
        <end position="501"/>
    </location>
</feature>
<dbReference type="PANTHER" id="PTHR12276">
    <property type="entry name" value="EPSIN/ENT-RELATED"/>
    <property type="match status" value="1"/>
</dbReference>
<dbReference type="PROSITE" id="PS50942">
    <property type="entry name" value="ENTH"/>
    <property type="match status" value="1"/>
</dbReference>
<keyword evidence="1" id="KW-1133">Transmembrane helix</keyword>
<evidence type="ECO:0000259" key="4">
    <source>
        <dbReference type="PROSITE" id="PS50942"/>
    </source>
</evidence>
<feature type="compositionally biased region" description="Pro residues" evidence="2">
    <location>
        <begin position="642"/>
        <end position="651"/>
    </location>
</feature>
<evidence type="ECO:0000313" key="5">
    <source>
        <dbReference type="EMBL" id="KAJ2783613.1"/>
    </source>
</evidence>
<evidence type="ECO:0000256" key="2">
    <source>
        <dbReference type="SAM" id="MobiDB-lite"/>
    </source>
</evidence>
<dbReference type="InterPro" id="IPR008942">
    <property type="entry name" value="ENTH_VHS"/>
</dbReference>
<feature type="signal peptide" evidence="3">
    <location>
        <begin position="1"/>
        <end position="19"/>
    </location>
</feature>
<feature type="domain" description="ENTH" evidence="4">
    <location>
        <begin position="352"/>
        <end position="485"/>
    </location>
</feature>
<dbReference type="GO" id="GO:0030276">
    <property type="term" value="F:clathrin binding"/>
    <property type="evidence" value="ECO:0007669"/>
    <property type="project" value="TreeGrafter"/>
</dbReference>
<dbReference type="GO" id="GO:0005543">
    <property type="term" value="F:phospholipid binding"/>
    <property type="evidence" value="ECO:0007669"/>
    <property type="project" value="TreeGrafter"/>
</dbReference>
<feature type="compositionally biased region" description="Low complexity" evidence="2">
    <location>
        <begin position="652"/>
        <end position="661"/>
    </location>
</feature>
<proteinExistence type="predicted"/>
<feature type="region of interest" description="Disordered" evidence="2">
    <location>
        <begin position="760"/>
        <end position="786"/>
    </location>
</feature>
<dbReference type="InterPro" id="IPR013809">
    <property type="entry name" value="ENTH"/>
</dbReference>
<reference evidence="5" key="1">
    <citation type="submission" date="2022-07" db="EMBL/GenBank/DDBJ databases">
        <title>Phylogenomic reconstructions and comparative analyses of Kickxellomycotina fungi.</title>
        <authorList>
            <person name="Reynolds N.K."/>
            <person name="Stajich J.E."/>
            <person name="Barry K."/>
            <person name="Grigoriev I.V."/>
            <person name="Crous P."/>
            <person name="Smith M.E."/>
        </authorList>
    </citation>
    <scope>NUCLEOTIDE SEQUENCE</scope>
    <source>
        <strain evidence="5">NBRC 105414</strain>
    </source>
</reference>
<dbReference type="OrthoDB" id="4033880at2759"/>
<dbReference type="SUPFAM" id="SSF48464">
    <property type="entry name" value="ENTH/VHS domain"/>
    <property type="match status" value="1"/>
</dbReference>